<dbReference type="PROSITE" id="PS51892">
    <property type="entry name" value="SUBTILASE"/>
    <property type="match status" value="1"/>
</dbReference>
<dbReference type="Pfam" id="PF00082">
    <property type="entry name" value="Peptidase_S8"/>
    <property type="match status" value="1"/>
</dbReference>
<dbReference type="GO" id="GO:0006508">
    <property type="term" value="P:proteolysis"/>
    <property type="evidence" value="ECO:0007669"/>
    <property type="project" value="UniProtKB-KW"/>
</dbReference>
<evidence type="ECO:0000256" key="3">
    <source>
        <dbReference type="ARBA" id="ARBA00022801"/>
    </source>
</evidence>
<dbReference type="SUPFAM" id="SSF52743">
    <property type="entry name" value="Subtilisin-like"/>
    <property type="match status" value="1"/>
</dbReference>
<dbReference type="OrthoDB" id="68217at2759"/>
<evidence type="ECO:0000256" key="7">
    <source>
        <dbReference type="PROSITE-ProRule" id="PRU01240"/>
    </source>
</evidence>
<dbReference type="InterPro" id="IPR023828">
    <property type="entry name" value="Peptidase_S8_Ser-AS"/>
</dbReference>
<protein>
    <recommendedName>
        <fullName evidence="6">subtilisin</fullName>
        <ecNumber evidence="6">3.4.21.62</ecNumber>
    </recommendedName>
</protein>
<organism evidence="9">
    <name type="scientific">Aphanomyces stellatus</name>
    <dbReference type="NCBI Taxonomy" id="120398"/>
    <lineage>
        <taxon>Eukaryota</taxon>
        <taxon>Sar</taxon>
        <taxon>Stramenopiles</taxon>
        <taxon>Oomycota</taxon>
        <taxon>Saprolegniomycetes</taxon>
        <taxon>Saprolegniales</taxon>
        <taxon>Verrucalvaceae</taxon>
        <taxon>Aphanomyces</taxon>
    </lineage>
</organism>
<name>A0A6A4ZT58_9STRA</name>
<evidence type="ECO:0000256" key="4">
    <source>
        <dbReference type="ARBA" id="ARBA00022825"/>
    </source>
</evidence>
<dbReference type="Gene3D" id="3.40.50.200">
    <property type="entry name" value="Peptidase S8/S53 domain"/>
    <property type="match status" value="1"/>
</dbReference>
<comment type="catalytic activity">
    <reaction evidence="5">
        <text>Hydrolysis of proteins with broad specificity for peptide bonds, and a preference for a large uncharged residue in P1. Hydrolyzes peptide amides.</text>
        <dbReference type="EC" id="3.4.21.62"/>
    </reaction>
</comment>
<sequence>KHWIANSITVQGVDAALADQLAKVATVAKIDSVRAGQFKIPDVVVASQTASLTRDATAANEWGVTTVGAPDIWPYFTGKGVVVGSIDTGALPTHEALKDSYRADHGWFDPYNATKTAWDSEGHGSHTIGTMVGSHGIGVAPGAQWISCMGLYAGSGGGDQLLACAQFMLCPTNPDGSDADCKKGADVVNNSWGGGGDYDDWMEAAVAAWKAAKTIPVFANGNAGASCATTGFPGGYKTVIGVGAIGSYTNDPTALAFFSSKGAVQVVDPLTQKTETIIKPDVSAPGFFTRSVDASSNTGYVEEAGTSMASPHVAGVVALLKSAQRDLSFDEIKNYLVKTTDQKPLNTTEPPIWYWGKYMNKTLPGGPNCNGTLDTTWPNNRFGSGRVNVGTILRDGTLHDTRRDQC</sequence>
<keyword evidence="2 7" id="KW-0645">Protease</keyword>
<dbReference type="GO" id="GO:0004252">
    <property type="term" value="F:serine-type endopeptidase activity"/>
    <property type="evidence" value="ECO:0007669"/>
    <property type="project" value="UniProtKB-UniRule"/>
</dbReference>
<feature type="active site" description="Charge relay system" evidence="7">
    <location>
        <position position="123"/>
    </location>
</feature>
<feature type="non-terminal residue" evidence="9">
    <location>
        <position position="1"/>
    </location>
</feature>
<dbReference type="PANTHER" id="PTHR43806">
    <property type="entry name" value="PEPTIDASE S8"/>
    <property type="match status" value="1"/>
</dbReference>
<dbReference type="EC" id="3.4.21.62" evidence="6"/>
<feature type="active site" description="Charge relay system" evidence="7">
    <location>
        <position position="87"/>
    </location>
</feature>
<dbReference type="EMBL" id="VJMH01001517">
    <property type="protein sequence ID" value="KAF0711727.1"/>
    <property type="molecule type" value="Genomic_DNA"/>
</dbReference>
<dbReference type="PROSITE" id="PS00138">
    <property type="entry name" value="SUBTILASE_SER"/>
    <property type="match status" value="1"/>
</dbReference>
<evidence type="ECO:0000256" key="1">
    <source>
        <dbReference type="ARBA" id="ARBA00011073"/>
    </source>
</evidence>
<evidence type="ECO:0000256" key="5">
    <source>
        <dbReference type="ARBA" id="ARBA00023529"/>
    </source>
</evidence>
<dbReference type="AlphaFoldDB" id="A0A6A4ZT58"/>
<dbReference type="InterPro" id="IPR050131">
    <property type="entry name" value="Peptidase_S8_subtilisin-like"/>
</dbReference>
<evidence type="ECO:0000259" key="8">
    <source>
        <dbReference type="Pfam" id="PF00082"/>
    </source>
</evidence>
<dbReference type="PANTHER" id="PTHR43806:SF67">
    <property type="entry name" value="EGF-LIKE DOMAIN-CONTAINING PROTEIN"/>
    <property type="match status" value="1"/>
</dbReference>
<feature type="active site" description="Charge relay system" evidence="7">
    <location>
        <position position="307"/>
    </location>
</feature>
<proteinExistence type="inferred from homology"/>
<evidence type="ECO:0000256" key="2">
    <source>
        <dbReference type="ARBA" id="ARBA00022670"/>
    </source>
</evidence>
<comment type="caution">
    <text evidence="9">The sequence shown here is derived from an EMBL/GenBank/DDBJ whole genome shotgun (WGS) entry which is preliminary data.</text>
</comment>
<dbReference type="InterPro" id="IPR000209">
    <property type="entry name" value="Peptidase_S8/S53_dom"/>
</dbReference>
<keyword evidence="4 7" id="KW-0720">Serine protease</keyword>
<comment type="similarity">
    <text evidence="1 7">Belongs to the peptidase S8 family.</text>
</comment>
<reference evidence="9" key="1">
    <citation type="submission" date="2019-06" db="EMBL/GenBank/DDBJ databases">
        <title>Genomics analysis of Aphanomyces spp. identifies a new class of oomycete effector associated with host adaptation.</title>
        <authorList>
            <person name="Gaulin E."/>
        </authorList>
    </citation>
    <scope>NUCLEOTIDE SEQUENCE</scope>
    <source>
        <strain evidence="9">CBS 578.67</strain>
    </source>
</reference>
<dbReference type="InterPro" id="IPR015500">
    <property type="entry name" value="Peptidase_S8_subtilisin-rel"/>
</dbReference>
<accession>A0A6A4ZT58</accession>
<dbReference type="InterPro" id="IPR036852">
    <property type="entry name" value="Peptidase_S8/S53_dom_sf"/>
</dbReference>
<gene>
    <name evidence="9" type="ORF">As57867_005100</name>
</gene>
<evidence type="ECO:0000256" key="6">
    <source>
        <dbReference type="ARBA" id="ARBA00023619"/>
    </source>
</evidence>
<evidence type="ECO:0000313" key="9">
    <source>
        <dbReference type="EMBL" id="KAF0711727.1"/>
    </source>
</evidence>
<feature type="domain" description="Peptidase S8/S53" evidence="8">
    <location>
        <begin position="78"/>
        <end position="346"/>
    </location>
</feature>
<dbReference type="PRINTS" id="PR00723">
    <property type="entry name" value="SUBTILISIN"/>
</dbReference>
<keyword evidence="3 7" id="KW-0378">Hydrolase</keyword>